<dbReference type="STRING" id="97359.A0A550CRT9"/>
<feature type="region of interest" description="Disordered" evidence="1">
    <location>
        <begin position="197"/>
        <end position="251"/>
    </location>
</feature>
<protein>
    <submittedName>
        <fullName evidence="2">Uncharacterized protein</fullName>
    </submittedName>
</protein>
<feature type="compositionally biased region" description="Basic and acidic residues" evidence="1">
    <location>
        <begin position="385"/>
        <end position="399"/>
    </location>
</feature>
<feature type="compositionally biased region" description="Polar residues" evidence="1">
    <location>
        <begin position="603"/>
        <end position="612"/>
    </location>
</feature>
<feature type="compositionally biased region" description="Polar residues" evidence="1">
    <location>
        <begin position="515"/>
        <end position="539"/>
    </location>
</feature>
<feature type="compositionally biased region" description="Polar residues" evidence="1">
    <location>
        <begin position="240"/>
        <end position="251"/>
    </location>
</feature>
<reference evidence="2 3" key="1">
    <citation type="journal article" date="2019" name="New Phytol.">
        <title>Comparative genomics reveals unique wood-decay strategies and fruiting body development in the Schizophyllaceae.</title>
        <authorList>
            <person name="Almasi E."/>
            <person name="Sahu N."/>
            <person name="Krizsan K."/>
            <person name="Balint B."/>
            <person name="Kovacs G.M."/>
            <person name="Kiss B."/>
            <person name="Cseklye J."/>
            <person name="Drula E."/>
            <person name="Henrissat B."/>
            <person name="Nagy I."/>
            <person name="Chovatia M."/>
            <person name="Adam C."/>
            <person name="LaButti K."/>
            <person name="Lipzen A."/>
            <person name="Riley R."/>
            <person name="Grigoriev I.V."/>
            <person name="Nagy L.G."/>
        </authorList>
    </citation>
    <scope>NUCLEOTIDE SEQUENCE [LARGE SCALE GENOMIC DNA]</scope>
    <source>
        <strain evidence="2 3">NL-1724</strain>
    </source>
</reference>
<comment type="caution">
    <text evidence="2">The sequence shown here is derived from an EMBL/GenBank/DDBJ whole genome shotgun (WGS) entry which is preliminary data.</text>
</comment>
<dbReference type="Proteomes" id="UP000320762">
    <property type="component" value="Unassembled WGS sequence"/>
</dbReference>
<feature type="compositionally biased region" description="Polar residues" evidence="1">
    <location>
        <begin position="344"/>
        <end position="366"/>
    </location>
</feature>
<gene>
    <name evidence="2" type="ORF">BD626DRAFT_101829</name>
</gene>
<proteinExistence type="predicted"/>
<feature type="region of interest" description="Disordered" evidence="1">
    <location>
        <begin position="603"/>
        <end position="657"/>
    </location>
</feature>
<sequence length="693" mass="75950">MQNTSPNRRGFQHRKRISALRLSSDTTLTLPEYNSVSNWPHRQPIDVEAEEDRPPEYDSAEEADEESDPEDDRDVHYIPSPPLSAPIVSRRGSQLTRRAPPRRKEASRSSTDLFLDSLLERSVHALEMSNALLQSSITTNTSLTTILGSDNAPADNRLQARAVGLSRRIRKSHDRRESWMEDLNEIKRGVEDLFEEDGSAKKRKSVHVPEGSVSSSLPTGNDMPFRHSRRRSSADLRGPKTTQIEDAQTGLSLAPQARNRLISPAPRALTQYVASDSLYDDANIRLPSTLGLRAASSAHSTVSSASSSKAPERRSVLTRRVEKGEGDSDGAYERLASFVYRPGASSNTTSPDLYTSPPQRRGSLNRSTDKSLYMPPPTSTSSRTSSRDSRHLAQREHNPSPHRSPAGRTEFQSLPSPHRSRSSTPKRAPSPPPPPPTHRRCMTPPTEESSMSSSSSSSESVRAKLTVESLRKILQEQPPNASALDDPWVVVDAPERRVQTPKFLLPRSPPLPPEAQTSNATASVSRLFTKATHSSSTRAPSPPKVSSLKGKGKERAVNELAVPTPPTLSSMPSSSSIARDFERRRTPSTLSVSDMVGVAVALSHSQSGSGRSTPKRISFAELPESYGASRPSGTGGSSTRRRKQKEKGKEDQGWWSSWFGGLSYGDRMEERMMGRGRVGIGLAPSSGLDDWTI</sequence>
<dbReference type="EMBL" id="VDMD01000002">
    <property type="protein sequence ID" value="TRM67507.1"/>
    <property type="molecule type" value="Genomic_DNA"/>
</dbReference>
<evidence type="ECO:0000313" key="3">
    <source>
        <dbReference type="Proteomes" id="UP000320762"/>
    </source>
</evidence>
<feature type="region of interest" description="Disordered" evidence="1">
    <location>
        <begin position="299"/>
        <end position="329"/>
    </location>
</feature>
<feature type="compositionally biased region" description="Acidic residues" evidence="1">
    <location>
        <begin position="47"/>
        <end position="72"/>
    </location>
</feature>
<dbReference type="OrthoDB" id="3254377at2759"/>
<feature type="compositionally biased region" description="Low complexity" evidence="1">
    <location>
        <begin position="299"/>
        <end position="309"/>
    </location>
</feature>
<organism evidence="2 3">
    <name type="scientific">Schizophyllum amplum</name>
    <dbReference type="NCBI Taxonomy" id="97359"/>
    <lineage>
        <taxon>Eukaryota</taxon>
        <taxon>Fungi</taxon>
        <taxon>Dikarya</taxon>
        <taxon>Basidiomycota</taxon>
        <taxon>Agaricomycotina</taxon>
        <taxon>Agaricomycetes</taxon>
        <taxon>Agaricomycetidae</taxon>
        <taxon>Agaricales</taxon>
        <taxon>Schizophyllaceae</taxon>
        <taxon>Schizophyllum</taxon>
    </lineage>
</organism>
<dbReference type="AlphaFoldDB" id="A0A550CRT9"/>
<evidence type="ECO:0000256" key="1">
    <source>
        <dbReference type="SAM" id="MobiDB-lite"/>
    </source>
</evidence>
<feature type="region of interest" description="Disordered" evidence="1">
    <location>
        <begin position="501"/>
        <end position="589"/>
    </location>
</feature>
<feature type="region of interest" description="Disordered" evidence="1">
    <location>
        <begin position="1"/>
        <end position="110"/>
    </location>
</feature>
<feature type="region of interest" description="Disordered" evidence="1">
    <location>
        <begin position="342"/>
        <end position="464"/>
    </location>
</feature>
<feature type="compositionally biased region" description="Basic and acidic residues" evidence="1">
    <location>
        <begin position="310"/>
        <end position="326"/>
    </location>
</feature>
<feature type="compositionally biased region" description="Low complexity" evidence="1">
    <location>
        <begin position="442"/>
        <end position="460"/>
    </location>
</feature>
<feature type="compositionally biased region" description="Polar residues" evidence="1">
    <location>
        <begin position="21"/>
        <end position="40"/>
    </location>
</feature>
<name>A0A550CRT9_9AGAR</name>
<feature type="compositionally biased region" description="Low complexity" evidence="1">
    <location>
        <begin position="567"/>
        <end position="576"/>
    </location>
</feature>
<keyword evidence="3" id="KW-1185">Reference proteome</keyword>
<accession>A0A550CRT9</accession>
<evidence type="ECO:0000313" key="2">
    <source>
        <dbReference type="EMBL" id="TRM67507.1"/>
    </source>
</evidence>